<dbReference type="EMBL" id="QAOQ01000001">
    <property type="protein sequence ID" value="PTR01048.1"/>
    <property type="molecule type" value="Genomic_DNA"/>
</dbReference>
<accession>A0A2T5JF36</accession>
<reference evidence="1 2" key="1">
    <citation type="submission" date="2018-04" db="EMBL/GenBank/DDBJ databases">
        <title>Genomic Encyclopedia of Archaeal and Bacterial Type Strains, Phase II (KMG-II): from individual species to whole genera.</title>
        <authorList>
            <person name="Goeker M."/>
        </authorList>
    </citation>
    <scope>NUCLEOTIDE SEQUENCE [LARGE SCALE GENOMIC DNA]</scope>
    <source>
        <strain evidence="1 2">DSM 26809</strain>
    </source>
</reference>
<dbReference type="RefSeq" id="WP_107826474.1">
    <property type="nucleotide sequence ID" value="NZ_CP160205.1"/>
</dbReference>
<dbReference type="Proteomes" id="UP000244168">
    <property type="component" value="Unassembled WGS sequence"/>
</dbReference>
<sequence>MKILKEEKQILTNEINPTAFEGVNGMVSPTISARNKWLRENEEQFSFYFLQSITAAGPTGQSLLSYSVKWTFRLTLGIPEHDVAALEQLLEKCNDQFYNELALLTGEYTIKLKMAPERHAPFSLEKLLKGMQQAMESEPLPLNIRKISDQLFDNQRVVVETKVIKK</sequence>
<gene>
    <name evidence="1" type="ORF">C8P68_101279</name>
</gene>
<keyword evidence="2" id="KW-1185">Reference proteome</keyword>
<protein>
    <submittedName>
        <fullName evidence="1">Uncharacterized protein</fullName>
    </submittedName>
</protein>
<dbReference type="AlphaFoldDB" id="A0A2T5JF36"/>
<name>A0A2T5JF36_9SPHI</name>
<proteinExistence type="predicted"/>
<comment type="caution">
    <text evidence="1">The sequence shown here is derived from an EMBL/GenBank/DDBJ whole genome shotgun (WGS) entry which is preliminary data.</text>
</comment>
<evidence type="ECO:0000313" key="2">
    <source>
        <dbReference type="Proteomes" id="UP000244168"/>
    </source>
</evidence>
<evidence type="ECO:0000313" key="1">
    <source>
        <dbReference type="EMBL" id="PTR01048.1"/>
    </source>
</evidence>
<organism evidence="1 2">
    <name type="scientific">Mucilaginibacter yixingensis</name>
    <dbReference type="NCBI Taxonomy" id="1295612"/>
    <lineage>
        <taxon>Bacteria</taxon>
        <taxon>Pseudomonadati</taxon>
        <taxon>Bacteroidota</taxon>
        <taxon>Sphingobacteriia</taxon>
        <taxon>Sphingobacteriales</taxon>
        <taxon>Sphingobacteriaceae</taxon>
        <taxon>Mucilaginibacter</taxon>
    </lineage>
</organism>